<feature type="transmembrane region" description="Helical" evidence="1">
    <location>
        <begin position="79"/>
        <end position="100"/>
    </location>
</feature>
<gene>
    <name evidence="4" type="ORF">H8S64_09420</name>
</gene>
<dbReference type="InterPro" id="IPR012373">
    <property type="entry name" value="Ferrdict_sens_TM"/>
</dbReference>
<dbReference type="EMBL" id="JACOOH010000004">
    <property type="protein sequence ID" value="MBC5621317.1"/>
    <property type="molecule type" value="Genomic_DNA"/>
</dbReference>
<comment type="caution">
    <text evidence="4">The sequence shown here is derived from an EMBL/GenBank/DDBJ whole genome shotgun (WGS) entry which is preliminary data.</text>
</comment>
<protein>
    <submittedName>
        <fullName evidence="4">FecR domain-containing protein</fullName>
    </submittedName>
</protein>
<dbReference type="PIRSF" id="PIRSF018266">
    <property type="entry name" value="FecR"/>
    <property type="match status" value="1"/>
</dbReference>
<dbReference type="Pfam" id="PF04773">
    <property type="entry name" value="FecR"/>
    <property type="match status" value="1"/>
</dbReference>
<dbReference type="PANTHER" id="PTHR30273">
    <property type="entry name" value="PERIPLASMIC SIGNAL SENSOR AND SIGMA FACTOR ACTIVATOR FECR-RELATED"/>
    <property type="match status" value="1"/>
</dbReference>
<organism evidence="4 5">
    <name type="scientific">Butyricimonas hominis</name>
    <dbReference type="NCBI Taxonomy" id="2763032"/>
    <lineage>
        <taxon>Bacteria</taxon>
        <taxon>Pseudomonadati</taxon>
        <taxon>Bacteroidota</taxon>
        <taxon>Bacteroidia</taxon>
        <taxon>Bacteroidales</taxon>
        <taxon>Odoribacteraceae</taxon>
        <taxon>Butyricimonas</taxon>
    </lineage>
</organism>
<evidence type="ECO:0000313" key="4">
    <source>
        <dbReference type="EMBL" id="MBC5621317.1"/>
    </source>
</evidence>
<keyword evidence="1" id="KW-1133">Transmembrane helix</keyword>
<name>A0ABR7D065_9BACT</name>
<keyword evidence="5" id="KW-1185">Reference proteome</keyword>
<accession>A0ABR7D065</accession>
<dbReference type="Proteomes" id="UP000646484">
    <property type="component" value="Unassembled WGS sequence"/>
</dbReference>
<evidence type="ECO:0000259" key="3">
    <source>
        <dbReference type="Pfam" id="PF16344"/>
    </source>
</evidence>
<keyword evidence="1" id="KW-0472">Membrane</keyword>
<keyword evidence="1" id="KW-0812">Transmembrane</keyword>
<dbReference type="RefSeq" id="WP_186975877.1">
    <property type="nucleotide sequence ID" value="NZ_JACOOH010000004.1"/>
</dbReference>
<proteinExistence type="predicted"/>
<dbReference type="Gene3D" id="2.60.120.1440">
    <property type="match status" value="1"/>
</dbReference>
<sequence length="386" mass="44066">MIRDWKNIANRSKRVTDYLKGLFLEEESSDREFVGDSMEERIAGRLSRPDYLKQKYEEQRRFDADAAFGKLRRRNRRRVMIRVSSVAASVAVLLGVVWMFQVEPEQRGNVPSVKKVITPGERKAVLVLNDGRTLDLKEARSSRIETTEGVIHIDSAGVICGEEASEVVMTEKSYNKLIIPRGGEYHLVLSDGTNVWLNSETELHFPLQFKGDSRQVYLKGEAYFDVKSNPDKPFIVNTAAGDVKVLGTGFDVAVYDSTTMIATLERGAISYVHESQPEIVLRPGEQLTYKIGNELPRVCKVNTRLYTAWKDHLFCFEEQRLSEIMVVLARWYDLKVQFDSEDLKNVELSGTLDKYSDVRPLLNLFELGTNVKFEIEDNVVIVRKAK</sequence>
<dbReference type="InterPro" id="IPR006860">
    <property type="entry name" value="FecR"/>
</dbReference>
<evidence type="ECO:0000259" key="2">
    <source>
        <dbReference type="Pfam" id="PF04773"/>
    </source>
</evidence>
<feature type="domain" description="Protein FecR C-terminal" evidence="3">
    <location>
        <begin position="314"/>
        <end position="382"/>
    </location>
</feature>
<feature type="domain" description="FecR protein" evidence="2">
    <location>
        <begin position="181"/>
        <end position="265"/>
    </location>
</feature>
<evidence type="ECO:0000256" key="1">
    <source>
        <dbReference type="SAM" id="Phobius"/>
    </source>
</evidence>
<dbReference type="Pfam" id="PF16344">
    <property type="entry name" value="FecR_C"/>
    <property type="match status" value="1"/>
</dbReference>
<evidence type="ECO:0000313" key="5">
    <source>
        <dbReference type="Proteomes" id="UP000646484"/>
    </source>
</evidence>
<dbReference type="Gene3D" id="3.55.50.30">
    <property type="match status" value="1"/>
</dbReference>
<reference evidence="4 5" key="1">
    <citation type="submission" date="2020-08" db="EMBL/GenBank/DDBJ databases">
        <title>Genome public.</title>
        <authorList>
            <person name="Liu C."/>
            <person name="Sun Q."/>
        </authorList>
    </citation>
    <scope>NUCLEOTIDE SEQUENCE [LARGE SCALE GENOMIC DNA]</scope>
    <source>
        <strain evidence="4 5">NSJ-56</strain>
    </source>
</reference>
<dbReference type="PANTHER" id="PTHR30273:SF2">
    <property type="entry name" value="PROTEIN FECR"/>
    <property type="match status" value="1"/>
</dbReference>
<dbReference type="InterPro" id="IPR032508">
    <property type="entry name" value="FecR_C"/>
</dbReference>